<dbReference type="Proteomes" id="UP000242498">
    <property type="component" value="Chromosome I"/>
</dbReference>
<accession>A0A285C1K3</accession>
<protein>
    <submittedName>
        <fullName evidence="3">Type IV pilus assembly protein PilN</fullName>
    </submittedName>
</protein>
<evidence type="ECO:0000256" key="1">
    <source>
        <dbReference type="SAM" id="Coils"/>
    </source>
</evidence>
<evidence type="ECO:0000256" key="2">
    <source>
        <dbReference type="SAM" id="Phobius"/>
    </source>
</evidence>
<dbReference type="RefSeq" id="WP_096294164.1">
    <property type="nucleotide sequence ID" value="NZ_LT907782.1"/>
</dbReference>
<dbReference type="Pfam" id="PF05137">
    <property type="entry name" value="PilN"/>
    <property type="match status" value="1"/>
</dbReference>
<proteinExistence type="predicted"/>
<keyword evidence="2" id="KW-1133">Transmembrane helix</keyword>
<gene>
    <name evidence="3" type="ORF">SAMN06296273_2893</name>
</gene>
<keyword evidence="2" id="KW-0812">Transmembrane</keyword>
<dbReference type="PANTHER" id="PTHR40278:SF2">
    <property type="entry name" value="TYPE IV PILUS INNER MEMBRANE COMPONENT PILN"/>
    <property type="match status" value="1"/>
</dbReference>
<dbReference type="OrthoDB" id="5296173at2"/>
<dbReference type="PANTHER" id="PTHR40278">
    <property type="entry name" value="DNA UTILIZATION PROTEIN HOFN"/>
    <property type="match status" value="1"/>
</dbReference>
<sequence length="194" mass="22197">MIRINLLPHRELKRKARQQQIAALAGLAGFLGLLVVWGVHDMIAEKIEFQNSRNQYLNEQIAILDKEIAEIREIKNQTQELLTRKQIVETLQNSRSEVVHLLDQLVRLLPDGVYLQSIKQEGHNITLVGYAQSNAWVSTLMRNLESSPWLESPLLIEIKAMTINNVRQNEFNMKIKLKQAFINDAQDSSFNAAG</sequence>
<name>A0A285C1K3_9PROT</name>
<dbReference type="GO" id="GO:0043107">
    <property type="term" value="P:type IV pilus-dependent motility"/>
    <property type="evidence" value="ECO:0007669"/>
    <property type="project" value="TreeGrafter"/>
</dbReference>
<feature type="coiled-coil region" evidence="1">
    <location>
        <begin position="57"/>
        <end position="84"/>
    </location>
</feature>
<keyword evidence="2" id="KW-0472">Membrane</keyword>
<dbReference type="InterPro" id="IPR052534">
    <property type="entry name" value="Extracell_DNA_Util/SecSys_Comp"/>
</dbReference>
<dbReference type="AlphaFoldDB" id="A0A285C1K3"/>
<reference evidence="3 4" key="1">
    <citation type="submission" date="2017-08" db="EMBL/GenBank/DDBJ databases">
        <authorList>
            <person name="de Groot N.N."/>
        </authorList>
    </citation>
    <scope>NUCLEOTIDE SEQUENCE [LARGE SCALE GENOMIC DNA]</scope>
    <source>
        <strain evidence="3 4">Nm15</strain>
    </source>
</reference>
<feature type="transmembrane region" description="Helical" evidence="2">
    <location>
        <begin position="21"/>
        <end position="40"/>
    </location>
</feature>
<organism evidence="3 4">
    <name type="scientific">Nitrosomonas ureae</name>
    <dbReference type="NCBI Taxonomy" id="44577"/>
    <lineage>
        <taxon>Bacteria</taxon>
        <taxon>Pseudomonadati</taxon>
        <taxon>Pseudomonadota</taxon>
        <taxon>Betaproteobacteria</taxon>
        <taxon>Nitrosomonadales</taxon>
        <taxon>Nitrosomonadaceae</taxon>
        <taxon>Nitrosomonas</taxon>
    </lineage>
</organism>
<dbReference type="EMBL" id="LT907782">
    <property type="protein sequence ID" value="SNX61442.1"/>
    <property type="molecule type" value="Genomic_DNA"/>
</dbReference>
<evidence type="ECO:0000313" key="3">
    <source>
        <dbReference type="EMBL" id="SNX61442.1"/>
    </source>
</evidence>
<dbReference type="InterPro" id="IPR007813">
    <property type="entry name" value="PilN"/>
</dbReference>
<keyword evidence="1" id="KW-0175">Coiled coil</keyword>
<dbReference type="GO" id="GO:0043683">
    <property type="term" value="P:type IV pilus assembly"/>
    <property type="evidence" value="ECO:0007669"/>
    <property type="project" value="TreeGrafter"/>
</dbReference>
<evidence type="ECO:0000313" key="4">
    <source>
        <dbReference type="Proteomes" id="UP000242498"/>
    </source>
</evidence>